<evidence type="ECO:0000313" key="1">
    <source>
        <dbReference type="EMBL" id="JAH21020.1"/>
    </source>
</evidence>
<reference evidence="1" key="1">
    <citation type="submission" date="2014-11" db="EMBL/GenBank/DDBJ databases">
        <authorList>
            <person name="Amaro Gonzalez C."/>
        </authorList>
    </citation>
    <scope>NUCLEOTIDE SEQUENCE</scope>
</reference>
<name>A0A0E9QXQ5_ANGAN</name>
<dbReference type="AlphaFoldDB" id="A0A0E9QXQ5"/>
<reference evidence="1" key="2">
    <citation type="journal article" date="2015" name="Fish Shellfish Immunol.">
        <title>Early steps in the European eel (Anguilla anguilla)-Vibrio vulnificus interaction in the gills: Role of the RtxA13 toxin.</title>
        <authorList>
            <person name="Callol A."/>
            <person name="Pajuelo D."/>
            <person name="Ebbesson L."/>
            <person name="Teles M."/>
            <person name="MacKenzie S."/>
            <person name="Amaro C."/>
        </authorList>
    </citation>
    <scope>NUCLEOTIDE SEQUENCE</scope>
</reference>
<sequence>MLQGRDTQIWLLGMHIDLCMCTYKLLVR</sequence>
<accession>A0A0E9QXQ5</accession>
<proteinExistence type="predicted"/>
<protein>
    <submittedName>
        <fullName evidence="1">Uncharacterized protein</fullName>
    </submittedName>
</protein>
<dbReference type="EMBL" id="GBXM01087557">
    <property type="protein sequence ID" value="JAH21020.1"/>
    <property type="molecule type" value="Transcribed_RNA"/>
</dbReference>
<organism evidence="1">
    <name type="scientific">Anguilla anguilla</name>
    <name type="common">European freshwater eel</name>
    <name type="synonym">Muraena anguilla</name>
    <dbReference type="NCBI Taxonomy" id="7936"/>
    <lineage>
        <taxon>Eukaryota</taxon>
        <taxon>Metazoa</taxon>
        <taxon>Chordata</taxon>
        <taxon>Craniata</taxon>
        <taxon>Vertebrata</taxon>
        <taxon>Euteleostomi</taxon>
        <taxon>Actinopterygii</taxon>
        <taxon>Neopterygii</taxon>
        <taxon>Teleostei</taxon>
        <taxon>Anguilliformes</taxon>
        <taxon>Anguillidae</taxon>
        <taxon>Anguilla</taxon>
    </lineage>
</organism>